<feature type="region of interest" description="Disordered" evidence="1">
    <location>
        <begin position="111"/>
        <end position="140"/>
    </location>
</feature>
<evidence type="ECO:0000313" key="3">
    <source>
        <dbReference type="Proteomes" id="UP001610432"/>
    </source>
</evidence>
<comment type="caution">
    <text evidence="2">The sequence shown here is derived from an EMBL/GenBank/DDBJ whole genome shotgun (WGS) entry which is preliminary data.</text>
</comment>
<organism evidence="2 3">
    <name type="scientific">Aspergillus lucknowensis</name>
    <dbReference type="NCBI Taxonomy" id="176173"/>
    <lineage>
        <taxon>Eukaryota</taxon>
        <taxon>Fungi</taxon>
        <taxon>Dikarya</taxon>
        <taxon>Ascomycota</taxon>
        <taxon>Pezizomycotina</taxon>
        <taxon>Eurotiomycetes</taxon>
        <taxon>Eurotiomycetidae</taxon>
        <taxon>Eurotiales</taxon>
        <taxon>Aspergillaceae</taxon>
        <taxon>Aspergillus</taxon>
        <taxon>Aspergillus subgen. Nidulantes</taxon>
    </lineage>
</organism>
<dbReference type="Proteomes" id="UP001610432">
    <property type="component" value="Unassembled WGS sequence"/>
</dbReference>
<dbReference type="GeneID" id="98150745"/>
<protein>
    <submittedName>
        <fullName evidence="2">Uncharacterized protein</fullName>
    </submittedName>
</protein>
<evidence type="ECO:0000256" key="1">
    <source>
        <dbReference type="SAM" id="MobiDB-lite"/>
    </source>
</evidence>
<evidence type="ECO:0000313" key="2">
    <source>
        <dbReference type="EMBL" id="KAL2872268.1"/>
    </source>
</evidence>
<accession>A0ABR4M6P6</accession>
<dbReference type="RefSeq" id="XP_070891247.1">
    <property type="nucleotide sequence ID" value="XM_071035673.1"/>
</dbReference>
<dbReference type="EMBL" id="JBFXLQ010000001">
    <property type="protein sequence ID" value="KAL2872268.1"/>
    <property type="molecule type" value="Genomic_DNA"/>
</dbReference>
<proteinExistence type="predicted"/>
<gene>
    <name evidence="2" type="ORF">BJX67DRAFT_965</name>
</gene>
<reference evidence="2 3" key="1">
    <citation type="submission" date="2024-07" db="EMBL/GenBank/DDBJ databases">
        <title>Section-level genome sequencing and comparative genomics of Aspergillus sections Usti and Cavernicolus.</title>
        <authorList>
            <consortium name="Lawrence Berkeley National Laboratory"/>
            <person name="Nybo J.L."/>
            <person name="Vesth T.C."/>
            <person name="Theobald S."/>
            <person name="Frisvad J.C."/>
            <person name="Larsen T.O."/>
            <person name="Kjaerboelling I."/>
            <person name="Rothschild-Mancinelli K."/>
            <person name="Lyhne E.K."/>
            <person name="Kogle M.E."/>
            <person name="Barry K."/>
            <person name="Clum A."/>
            <person name="Na H."/>
            <person name="Ledsgaard L."/>
            <person name="Lin J."/>
            <person name="Lipzen A."/>
            <person name="Kuo A."/>
            <person name="Riley R."/>
            <person name="Mondo S."/>
            <person name="Labutti K."/>
            <person name="Haridas S."/>
            <person name="Pangalinan J."/>
            <person name="Salamov A.A."/>
            <person name="Simmons B.A."/>
            <person name="Magnuson J.K."/>
            <person name="Chen J."/>
            <person name="Drula E."/>
            <person name="Henrissat B."/>
            <person name="Wiebenga A."/>
            <person name="Lubbers R.J."/>
            <person name="Gomes A.C."/>
            <person name="Macurrencykelacurrency M.R."/>
            <person name="Stajich J."/>
            <person name="Grigoriev I.V."/>
            <person name="Mortensen U.H."/>
            <person name="De Vries R.P."/>
            <person name="Baker S.E."/>
            <person name="Andersen M.R."/>
        </authorList>
    </citation>
    <scope>NUCLEOTIDE SEQUENCE [LARGE SCALE GENOMIC DNA]</scope>
    <source>
        <strain evidence="2 3">CBS 449.75</strain>
    </source>
</reference>
<sequence>MGELAVYVTRRQELRGSGAFRPGGSFKALAWTVQSSQFQLREDWTIALLNMENGLGGSKFLVESFGPALGKPSGVAFPRPTVAAMSSRAVLPKPALASAPLSNQQRLMDGTAKVRRNSQSIPNCANPEDAQEPHKNHTSARGLFPASKQEIQVFNLQAPSSALG</sequence>
<keyword evidence="3" id="KW-1185">Reference proteome</keyword>
<name>A0ABR4M6P6_9EURO</name>